<gene>
    <name evidence="2" type="ORF">H206_00934</name>
</gene>
<feature type="domain" description="ASCH" evidence="1">
    <location>
        <begin position="7"/>
        <end position="101"/>
    </location>
</feature>
<evidence type="ECO:0000313" key="3">
    <source>
        <dbReference type="Proteomes" id="UP000287853"/>
    </source>
</evidence>
<evidence type="ECO:0000313" key="2">
    <source>
        <dbReference type="EMBL" id="RWX45414.1"/>
    </source>
</evidence>
<organism evidence="2 3">
    <name type="scientific">Candidatus Electrothrix aarhusensis</name>
    <dbReference type="NCBI Taxonomy" id="1859131"/>
    <lineage>
        <taxon>Bacteria</taxon>
        <taxon>Pseudomonadati</taxon>
        <taxon>Thermodesulfobacteriota</taxon>
        <taxon>Desulfobulbia</taxon>
        <taxon>Desulfobulbales</taxon>
        <taxon>Desulfobulbaceae</taxon>
        <taxon>Candidatus Electrothrix</taxon>
    </lineage>
</organism>
<evidence type="ECO:0000259" key="1">
    <source>
        <dbReference type="SMART" id="SM01022"/>
    </source>
</evidence>
<dbReference type="SUPFAM" id="SSF88697">
    <property type="entry name" value="PUA domain-like"/>
    <property type="match status" value="1"/>
</dbReference>
<name>A0A3S3QIG8_9BACT</name>
<comment type="caution">
    <text evidence="2">The sequence shown here is derived from an EMBL/GenBank/DDBJ whole genome shotgun (WGS) entry which is preliminary data.</text>
</comment>
<dbReference type="AlphaFoldDB" id="A0A3S3QIG8"/>
<accession>A0A3S3QIG8</accession>
<dbReference type="SMART" id="SM01022">
    <property type="entry name" value="ASCH"/>
    <property type="match status" value="1"/>
</dbReference>
<dbReference type="Proteomes" id="UP000287853">
    <property type="component" value="Unassembled WGS sequence"/>
</dbReference>
<dbReference type="InterPro" id="IPR007374">
    <property type="entry name" value="ASCH_domain"/>
</dbReference>
<dbReference type="Pfam" id="PF04266">
    <property type="entry name" value="ASCH"/>
    <property type="match status" value="1"/>
</dbReference>
<sequence length="142" mass="16272">MSNNLLISVRPKFASRILSGKKTVELRRLRPKVSSGDNLIFYISSPDKNIKAISKIEKIVGAHLDVLWDEVKERASVTHEEFMEYFKGKDHGYAIYFSQTEQLKNPIKLESIKEIIPGFRAPQSFRYFSQTEMSNVLSMATA</sequence>
<reference evidence="2 3" key="1">
    <citation type="submission" date="2017-01" db="EMBL/GenBank/DDBJ databases">
        <title>The cable genome- insights into the physiology and evolution of filamentous bacteria capable of sulfide oxidation via long distance electron transfer.</title>
        <authorList>
            <person name="Schreiber L."/>
            <person name="Bjerg J.T."/>
            <person name="Boggild A."/>
            <person name="Van De Vossenberg J."/>
            <person name="Meysman F."/>
            <person name="Nielsen L.P."/>
            <person name="Schramm A."/>
            <person name="Kjeldsen K.U."/>
        </authorList>
    </citation>
    <scope>NUCLEOTIDE SEQUENCE [LARGE SCALE GENOMIC DNA]</scope>
    <source>
        <strain evidence="2">MCF</strain>
    </source>
</reference>
<keyword evidence="3" id="KW-1185">Reference proteome</keyword>
<dbReference type="Gene3D" id="2.30.130.30">
    <property type="entry name" value="Hypothetical protein"/>
    <property type="match status" value="1"/>
</dbReference>
<dbReference type="InterPro" id="IPR015947">
    <property type="entry name" value="PUA-like_sf"/>
</dbReference>
<proteinExistence type="predicted"/>
<protein>
    <submittedName>
        <fullName evidence="2">Putative transcriptional regulator</fullName>
    </submittedName>
</protein>
<dbReference type="EMBL" id="MTKO01000078">
    <property type="protein sequence ID" value="RWX45414.1"/>
    <property type="molecule type" value="Genomic_DNA"/>
</dbReference>